<sequence>NPQEQPMAAAFHENTVSSLSSSSSSCVFSSLSLDNVLGISPVRLLCERSKLSSLSRSPKLCGIDPENSLLERTCFDFFQFTARLNISCVLMSMNLFTSSKLKRNMRRIAEDELSFLSCM</sequence>
<reference evidence="2" key="1">
    <citation type="journal article" date="2013" name="Nat. Genet.">
        <title>The Capsella rubella genome and the genomic consequences of rapid mating system evolution.</title>
        <authorList>
            <person name="Slotte T."/>
            <person name="Hazzouri K.M."/>
            <person name="Agren J.A."/>
            <person name="Koenig D."/>
            <person name="Maumus F."/>
            <person name="Guo Y.L."/>
            <person name="Steige K."/>
            <person name="Platts A.E."/>
            <person name="Escobar J.S."/>
            <person name="Newman L.K."/>
            <person name="Wang W."/>
            <person name="Mandakova T."/>
            <person name="Vello E."/>
            <person name="Smith L.M."/>
            <person name="Henz S.R."/>
            <person name="Steffen J."/>
            <person name="Takuno S."/>
            <person name="Brandvain Y."/>
            <person name="Coop G."/>
            <person name="Andolfatto P."/>
            <person name="Hu T.T."/>
            <person name="Blanchette M."/>
            <person name="Clark R.M."/>
            <person name="Quesneville H."/>
            <person name="Nordborg M."/>
            <person name="Gaut B.S."/>
            <person name="Lysak M.A."/>
            <person name="Jenkins J."/>
            <person name="Grimwood J."/>
            <person name="Chapman J."/>
            <person name="Prochnik S."/>
            <person name="Shu S."/>
            <person name="Rokhsar D."/>
            <person name="Schmutz J."/>
            <person name="Weigel D."/>
            <person name="Wright S.I."/>
        </authorList>
    </citation>
    <scope>NUCLEOTIDE SEQUENCE [LARGE SCALE GENOMIC DNA]</scope>
    <source>
        <strain evidence="2">cv. Monte Gargano</strain>
    </source>
</reference>
<protein>
    <submittedName>
        <fullName evidence="1">Uncharacterized protein</fullName>
    </submittedName>
</protein>
<dbReference type="STRING" id="81985.R0H9Z3"/>
<evidence type="ECO:0000313" key="2">
    <source>
        <dbReference type="Proteomes" id="UP000029121"/>
    </source>
</evidence>
<evidence type="ECO:0000313" key="1">
    <source>
        <dbReference type="EMBL" id="EOA21810.1"/>
    </source>
</evidence>
<feature type="non-terminal residue" evidence="1">
    <location>
        <position position="1"/>
    </location>
</feature>
<keyword evidence="2" id="KW-1185">Reference proteome</keyword>
<accession>R0H9Z3</accession>
<dbReference type="Proteomes" id="UP000029121">
    <property type="component" value="Unassembled WGS sequence"/>
</dbReference>
<dbReference type="EMBL" id="KB870810">
    <property type="protein sequence ID" value="EOA21810.1"/>
    <property type="molecule type" value="Genomic_DNA"/>
</dbReference>
<dbReference type="AlphaFoldDB" id="R0H9Z3"/>
<gene>
    <name evidence="1" type="ORF">CARUB_v10002276mg</name>
</gene>
<proteinExistence type="predicted"/>
<name>R0H9Z3_9BRAS</name>
<organism evidence="1 2">
    <name type="scientific">Capsella rubella</name>
    <dbReference type="NCBI Taxonomy" id="81985"/>
    <lineage>
        <taxon>Eukaryota</taxon>
        <taxon>Viridiplantae</taxon>
        <taxon>Streptophyta</taxon>
        <taxon>Embryophyta</taxon>
        <taxon>Tracheophyta</taxon>
        <taxon>Spermatophyta</taxon>
        <taxon>Magnoliopsida</taxon>
        <taxon>eudicotyledons</taxon>
        <taxon>Gunneridae</taxon>
        <taxon>Pentapetalae</taxon>
        <taxon>rosids</taxon>
        <taxon>malvids</taxon>
        <taxon>Brassicales</taxon>
        <taxon>Brassicaceae</taxon>
        <taxon>Camelineae</taxon>
        <taxon>Capsella</taxon>
    </lineage>
</organism>